<dbReference type="RefSeq" id="WP_250873686.1">
    <property type="nucleotide sequence ID" value="NZ_JALXFV010000005.1"/>
</dbReference>
<evidence type="ECO:0000256" key="1">
    <source>
        <dbReference type="ARBA" id="ARBA00004651"/>
    </source>
</evidence>
<name>A0ABD6AVC9_9EURY</name>
<comment type="similarity">
    <text evidence="8">Belongs to the binding-protein-dependent transport system permease family.</text>
</comment>
<dbReference type="GO" id="GO:0006865">
    <property type="term" value="P:amino acid transport"/>
    <property type="evidence" value="ECO:0007669"/>
    <property type="project" value="UniProtKB-KW"/>
</dbReference>
<evidence type="ECO:0000256" key="6">
    <source>
        <dbReference type="ARBA" id="ARBA00022989"/>
    </source>
</evidence>
<dbReference type="CDD" id="cd06261">
    <property type="entry name" value="TM_PBP2"/>
    <property type="match status" value="1"/>
</dbReference>
<feature type="transmembrane region" description="Helical" evidence="8">
    <location>
        <begin position="36"/>
        <end position="64"/>
    </location>
</feature>
<keyword evidence="6 8" id="KW-1133">Transmembrane helix</keyword>
<evidence type="ECO:0000313" key="10">
    <source>
        <dbReference type="EMBL" id="MFD1513716.1"/>
    </source>
</evidence>
<sequence>MVLSLASPPALDAVDWVALAQFESGDWAFVREQLPYLARGFVVTLLLTLTSIVLGFLAGFPMGAIEVYGRGPLRSFVYGAGVVLRAIPIVVILVFMFFVAPIPLPGGQFAFDVPRVGSVSFGRSAFLAATVGLGLRSAAYQAQIFRGALQSVSGGQMEAARSVGMSRLQGIRHVVLPQALRRSIPGFQNEFTIVLKDTSIAFAIGLTELFARADNLFTQRTTATLELFLFISLVYFIMTFVTNRSLDYLGDYYAIPGGDR</sequence>
<feature type="domain" description="ABC transmembrane type-1" evidence="9">
    <location>
        <begin position="41"/>
        <end position="246"/>
    </location>
</feature>
<dbReference type="InterPro" id="IPR035906">
    <property type="entry name" value="MetI-like_sf"/>
</dbReference>
<evidence type="ECO:0000256" key="3">
    <source>
        <dbReference type="ARBA" id="ARBA00022475"/>
    </source>
</evidence>
<feature type="transmembrane region" description="Helical" evidence="8">
    <location>
        <begin position="222"/>
        <end position="241"/>
    </location>
</feature>
<evidence type="ECO:0000256" key="5">
    <source>
        <dbReference type="ARBA" id="ARBA00022970"/>
    </source>
</evidence>
<keyword evidence="11" id="KW-1185">Reference proteome</keyword>
<comment type="subcellular location">
    <subcellularLocation>
        <location evidence="1 8">Cell membrane</location>
        <topology evidence="1 8">Multi-pass membrane protein</topology>
    </subcellularLocation>
</comment>
<keyword evidence="5" id="KW-0029">Amino-acid transport</keyword>
<keyword evidence="4 8" id="KW-0812">Transmembrane</keyword>
<dbReference type="PROSITE" id="PS50928">
    <property type="entry name" value="ABC_TM1"/>
    <property type="match status" value="1"/>
</dbReference>
<evidence type="ECO:0000256" key="7">
    <source>
        <dbReference type="ARBA" id="ARBA00023136"/>
    </source>
</evidence>
<evidence type="ECO:0000259" key="9">
    <source>
        <dbReference type="PROSITE" id="PS50928"/>
    </source>
</evidence>
<keyword evidence="2 8" id="KW-0813">Transport</keyword>
<dbReference type="InterPro" id="IPR010065">
    <property type="entry name" value="AA_ABC_transptr_permease_3TM"/>
</dbReference>
<dbReference type="PANTHER" id="PTHR30614:SF0">
    <property type="entry name" value="L-CYSTINE TRANSPORT SYSTEM PERMEASE PROTEIN TCYL"/>
    <property type="match status" value="1"/>
</dbReference>
<reference evidence="10 11" key="1">
    <citation type="journal article" date="2019" name="Int. J. Syst. Evol. Microbiol.">
        <title>The Global Catalogue of Microorganisms (GCM) 10K type strain sequencing project: providing services to taxonomists for standard genome sequencing and annotation.</title>
        <authorList>
            <consortium name="The Broad Institute Genomics Platform"/>
            <consortium name="The Broad Institute Genome Sequencing Center for Infectious Disease"/>
            <person name="Wu L."/>
            <person name="Ma J."/>
        </authorList>
    </citation>
    <scope>NUCLEOTIDE SEQUENCE [LARGE SCALE GENOMIC DNA]</scope>
    <source>
        <strain evidence="10 11">CGMCC 1.12563</strain>
    </source>
</reference>
<dbReference type="InterPro" id="IPR000515">
    <property type="entry name" value="MetI-like"/>
</dbReference>
<organism evidence="10 11">
    <name type="scientific">Halomarina rubra</name>
    <dbReference type="NCBI Taxonomy" id="2071873"/>
    <lineage>
        <taxon>Archaea</taxon>
        <taxon>Methanobacteriati</taxon>
        <taxon>Methanobacteriota</taxon>
        <taxon>Stenosarchaea group</taxon>
        <taxon>Halobacteria</taxon>
        <taxon>Halobacteriales</taxon>
        <taxon>Natronomonadaceae</taxon>
        <taxon>Halomarina</taxon>
    </lineage>
</organism>
<feature type="transmembrane region" description="Helical" evidence="8">
    <location>
        <begin position="76"/>
        <end position="100"/>
    </location>
</feature>
<dbReference type="Gene3D" id="1.10.3720.10">
    <property type="entry name" value="MetI-like"/>
    <property type="match status" value="1"/>
</dbReference>
<evidence type="ECO:0000256" key="8">
    <source>
        <dbReference type="RuleBase" id="RU363032"/>
    </source>
</evidence>
<dbReference type="SUPFAM" id="SSF161098">
    <property type="entry name" value="MetI-like"/>
    <property type="match status" value="1"/>
</dbReference>
<dbReference type="NCBIfam" id="TIGR01726">
    <property type="entry name" value="HEQRo_perm_3TM"/>
    <property type="match status" value="1"/>
</dbReference>
<accession>A0ABD6AVC9</accession>
<dbReference type="Proteomes" id="UP001597187">
    <property type="component" value="Unassembled WGS sequence"/>
</dbReference>
<comment type="caution">
    <text evidence="10">The sequence shown here is derived from an EMBL/GenBank/DDBJ whole genome shotgun (WGS) entry which is preliminary data.</text>
</comment>
<dbReference type="Pfam" id="PF00528">
    <property type="entry name" value="BPD_transp_1"/>
    <property type="match status" value="1"/>
</dbReference>
<dbReference type="GO" id="GO:0005886">
    <property type="term" value="C:plasma membrane"/>
    <property type="evidence" value="ECO:0007669"/>
    <property type="project" value="UniProtKB-SubCell"/>
</dbReference>
<feature type="transmembrane region" description="Helical" evidence="8">
    <location>
        <begin position="120"/>
        <end position="139"/>
    </location>
</feature>
<protein>
    <submittedName>
        <fullName evidence="10">Amino acid ABC transporter permease</fullName>
    </submittedName>
</protein>
<dbReference type="AlphaFoldDB" id="A0ABD6AVC9"/>
<dbReference type="PANTHER" id="PTHR30614">
    <property type="entry name" value="MEMBRANE COMPONENT OF AMINO ACID ABC TRANSPORTER"/>
    <property type="match status" value="1"/>
</dbReference>
<gene>
    <name evidence="10" type="ORF">ACFSBT_10545</name>
</gene>
<proteinExistence type="inferred from homology"/>
<evidence type="ECO:0000256" key="2">
    <source>
        <dbReference type="ARBA" id="ARBA00022448"/>
    </source>
</evidence>
<evidence type="ECO:0000313" key="11">
    <source>
        <dbReference type="Proteomes" id="UP001597187"/>
    </source>
</evidence>
<keyword evidence="7 8" id="KW-0472">Membrane</keyword>
<dbReference type="EMBL" id="JBHUDC010000005">
    <property type="protein sequence ID" value="MFD1513716.1"/>
    <property type="molecule type" value="Genomic_DNA"/>
</dbReference>
<keyword evidence="3" id="KW-1003">Cell membrane</keyword>
<evidence type="ECO:0000256" key="4">
    <source>
        <dbReference type="ARBA" id="ARBA00022692"/>
    </source>
</evidence>
<dbReference type="InterPro" id="IPR043429">
    <property type="entry name" value="ArtM/GltK/GlnP/TcyL/YhdX-like"/>
</dbReference>